<gene>
    <name evidence="2" type="ORF">H671_21650</name>
</gene>
<sequence length="127" mass="13091">MDPGSATAVLGPTRRATPEPGDDGEPGRSGLELEPEEPPGWRELMPPDTLLSLPKSQVKRQEVISGEYYPGPEAARMAAVLAEGIGGPTEGGWGTTAGDAVKARATVRARHSHCPPWGGSGAQGQGP</sequence>
<evidence type="ECO:0000256" key="1">
    <source>
        <dbReference type="SAM" id="MobiDB-lite"/>
    </source>
</evidence>
<evidence type="ECO:0000313" key="3">
    <source>
        <dbReference type="Proteomes" id="UP000030759"/>
    </source>
</evidence>
<dbReference type="Proteomes" id="UP000030759">
    <property type="component" value="Unassembled WGS sequence"/>
</dbReference>
<protein>
    <submittedName>
        <fullName evidence="2">Rho guanine nucleotide exchange factor 1 isoform a</fullName>
    </submittedName>
</protein>
<dbReference type="EMBL" id="KE691028">
    <property type="protein sequence ID" value="ERE47414.1"/>
    <property type="molecule type" value="Genomic_DNA"/>
</dbReference>
<proteinExistence type="predicted"/>
<accession>A0A061HTM5</accession>
<dbReference type="AlphaFoldDB" id="A0A061HTM5"/>
<reference evidence="3" key="1">
    <citation type="journal article" date="2013" name="Nat. Biotechnol.">
        <title>Chinese hamster genome sequenced from sorted chromosomes.</title>
        <authorList>
            <person name="Brinkrolf K."/>
            <person name="Rupp O."/>
            <person name="Laux H."/>
            <person name="Kollin F."/>
            <person name="Ernst W."/>
            <person name="Linke B."/>
            <person name="Kofler R."/>
            <person name="Romand S."/>
            <person name="Hesse F."/>
            <person name="Budach W.E."/>
            <person name="Galosy S."/>
            <person name="Muller D."/>
            <person name="Noll T."/>
            <person name="Wienberg J."/>
            <person name="Jostock T."/>
            <person name="Leonard M."/>
            <person name="Grillari J."/>
            <person name="Tauch A."/>
            <person name="Goesmann A."/>
            <person name="Helk B."/>
            <person name="Mott J.E."/>
            <person name="Puhler A."/>
            <person name="Borth N."/>
        </authorList>
    </citation>
    <scope>NUCLEOTIDE SEQUENCE [LARGE SCALE GENOMIC DNA]</scope>
    <source>
        <strain evidence="3">17A/GY</strain>
    </source>
</reference>
<organism evidence="2 3">
    <name type="scientific">Cricetulus griseus</name>
    <name type="common">Chinese hamster</name>
    <name type="synonym">Cricetulus barabensis griseus</name>
    <dbReference type="NCBI Taxonomy" id="10029"/>
    <lineage>
        <taxon>Eukaryota</taxon>
        <taxon>Metazoa</taxon>
        <taxon>Chordata</taxon>
        <taxon>Craniata</taxon>
        <taxon>Vertebrata</taxon>
        <taxon>Euteleostomi</taxon>
        <taxon>Mammalia</taxon>
        <taxon>Eutheria</taxon>
        <taxon>Euarchontoglires</taxon>
        <taxon>Glires</taxon>
        <taxon>Rodentia</taxon>
        <taxon>Myomorpha</taxon>
        <taxon>Muroidea</taxon>
        <taxon>Cricetidae</taxon>
        <taxon>Cricetinae</taxon>
        <taxon>Cricetulus</taxon>
    </lineage>
</organism>
<name>A0A061HTM5_CRIGR</name>
<feature type="region of interest" description="Disordered" evidence="1">
    <location>
        <begin position="1"/>
        <end position="58"/>
    </location>
</feature>
<evidence type="ECO:0000313" key="2">
    <source>
        <dbReference type="EMBL" id="ERE47414.1"/>
    </source>
</evidence>